<dbReference type="InterPro" id="IPR008271">
    <property type="entry name" value="Ser/Thr_kinase_AS"/>
</dbReference>
<keyword evidence="1" id="KW-0808">Transferase</keyword>
<dbReference type="AlphaFoldDB" id="A0A061QZ34"/>
<evidence type="ECO:0000256" key="3">
    <source>
        <dbReference type="ARBA" id="ARBA00022777"/>
    </source>
</evidence>
<evidence type="ECO:0000256" key="7">
    <source>
        <dbReference type="SAM" id="MobiDB-lite"/>
    </source>
</evidence>
<organism evidence="9">
    <name type="scientific">Tetraselmis sp. GSL018</name>
    <dbReference type="NCBI Taxonomy" id="582737"/>
    <lineage>
        <taxon>Eukaryota</taxon>
        <taxon>Viridiplantae</taxon>
        <taxon>Chlorophyta</taxon>
        <taxon>core chlorophytes</taxon>
        <taxon>Chlorodendrophyceae</taxon>
        <taxon>Chlorodendrales</taxon>
        <taxon>Chlorodendraceae</taxon>
        <taxon>Tetraselmis</taxon>
    </lineage>
</organism>
<gene>
    <name evidence="9" type="ORF">TSPGSL018_17099</name>
</gene>
<protein>
    <submittedName>
        <fullName evidence="9">Camk camk1 protein kinase</fullName>
    </submittedName>
</protein>
<feature type="compositionally biased region" description="Polar residues" evidence="7">
    <location>
        <begin position="1"/>
        <end position="21"/>
    </location>
</feature>
<feature type="compositionally biased region" description="Polar residues" evidence="7">
    <location>
        <begin position="121"/>
        <end position="142"/>
    </location>
</feature>
<dbReference type="PROSITE" id="PS00108">
    <property type="entry name" value="PROTEIN_KINASE_ST"/>
    <property type="match status" value="1"/>
</dbReference>
<name>A0A061QZ34_9CHLO</name>
<feature type="domain" description="Protein kinase" evidence="8">
    <location>
        <begin position="154"/>
        <end position="304"/>
    </location>
</feature>
<dbReference type="SMART" id="SM00220">
    <property type="entry name" value="S_TKc"/>
    <property type="match status" value="1"/>
</dbReference>
<feature type="binding site" evidence="5">
    <location>
        <position position="183"/>
    </location>
    <ligand>
        <name>ATP</name>
        <dbReference type="ChEBI" id="CHEBI:30616"/>
    </ligand>
</feature>
<keyword evidence="4 5" id="KW-0067">ATP-binding</keyword>
<feature type="compositionally biased region" description="Basic and acidic residues" evidence="7">
    <location>
        <begin position="84"/>
        <end position="93"/>
    </location>
</feature>
<dbReference type="PROSITE" id="PS00107">
    <property type="entry name" value="PROTEIN_KINASE_ATP"/>
    <property type="match status" value="1"/>
</dbReference>
<evidence type="ECO:0000256" key="4">
    <source>
        <dbReference type="ARBA" id="ARBA00022840"/>
    </source>
</evidence>
<accession>A0A061QZ34</accession>
<reference evidence="9" key="1">
    <citation type="submission" date="2014-05" db="EMBL/GenBank/DDBJ databases">
        <title>The transcriptome of the halophilic microalga Tetraselmis sp. GSL018 isolated from the Great Salt Lake, Utah.</title>
        <authorList>
            <person name="Jinkerson R.E."/>
            <person name="D'Adamo S."/>
            <person name="Posewitz M.C."/>
        </authorList>
    </citation>
    <scope>NUCLEOTIDE SEQUENCE</scope>
    <source>
        <strain evidence="9">GSL018</strain>
    </source>
</reference>
<dbReference type="Pfam" id="PF00069">
    <property type="entry name" value="Pkinase"/>
    <property type="match status" value="1"/>
</dbReference>
<feature type="compositionally biased region" description="Basic and acidic residues" evidence="7">
    <location>
        <begin position="46"/>
        <end position="55"/>
    </location>
</feature>
<evidence type="ECO:0000313" key="9">
    <source>
        <dbReference type="EMBL" id="JAC64983.1"/>
    </source>
</evidence>
<dbReference type="InterPro" id="IPR000719">
    <property type="entry name" value="Prot_kinase_dom"/>
</dbReference>
<proteinExistence type="inferred from homology"/>
<evidence type="ECO:0000256" key="5">
    <source>
        <dbReference type="PROSITE-ProRule" id="PRU10141"/>
    </source>
</evidence>
<evidence type="ECO:0000256" key="1">
    <source>
        <dbReference type="ARBA" id="ARBA00022679"/>
    </source>
</evidence>
<dbReference type="PROSITE" id="PS50011">
    <property type="entry name" value="PROTEIN_KINASE_DOM"/>
    <property type="match status" value="1"/>
</dbReference>
<dbReference type="EMBL" id="GBEZ01021800">
    <property type="protein sequence ID" value="JAC64983.1"/>
    <property type="molecule type" value="Transcribed_RNA"/>
</dbReference>
<keyword evidence="3 9" id="KW-0418">Kinase</keyword>
<dbReference type="InterPro" id="IPR017441">
    <property type="entry name" value="Protein_kinase_ATP_BS"/>
</dbReference>
<dbReference type="Gene3D" id="1.10.510.10">
    <property type="entry name" value="Transferase(Phosphotransferase) domain 1"/>
    <property type="match status" value="1"/>
</dbReference>
<feature type="compositionally biased region" description="Basic and acidic residues" evidence="7">
    <location>
        <begin position="22"/>
        <end position="39"/>
    </location>
</feature>
<dbReference type="PANTHER" id="PTHR24347">
    <property type="entry name" value="SERINE/THREONINE-PROTEIN KINASE"/>
    <property type="match status" value="1"/>
</dbReference>
<keyword evidence="2 5" id="KW-0547">Nucleotide-binding</keyword>
<comment type="similarity">
    <text evidence="6">Belongs to the protein kinase superfamily.</text>
</comment>
<evidence type="ECO:0000256" key="6">
    <source>
        <dbReference type="RuleBase" id="RU000304"/>
    </source>
</evidence>
<dbReference type="GO" id="GO:0004674">
    <property type="term" value="F:protein serine/threonine kinase activity"/>
    <property type="evidence" value="ECO:0007669"/>
    <property type="project" value="UniProtKB-KW"/>
</dbReference>
<evidence type="ECO:0000259" key="8">
    <source>
        <dbReference type="PROSITE" id="PS50011"/>
    </source>
</evidence>
<sequence>MGSTCSRSSAEQATRSAIQNTNEHHETTPKHINDYEGSHPKSFSETGRDSQRKNEACVPVASNKTSEPVEPCEPSYAQAQLTKSKSDTTKEEPVPGCNLSPLPVLSSPERVCDGEKGISEASAQSGDMTSGKKQARCQTQGSGTVKESDFRVKYKPGKTLGTGAFSVVKVATNRETKEHYAVKIIRLKAGDSSLLLSVERELAILKALEHHCVLKYVDSFSETKKVYIVTELLQGGELLNSLVEKGSYTEEDARTCFVQLLKALEHIHSKGIIHRDLKLENLLLRNAKEVDMAWLSTPRSPRRK</sequence>
<dbReference type="GO" id="GO:0005524">
    <property type="term" value="F:ATP binding"/>
    <property type="evidence" value="ECO:0007669"/>
    <property type="project" value="UniProtKB-UniRule"/>
</dbReference>
<feature type="region of interest" description="Disordered" evidence="7">
    <location>
        <begin position="1"/>
        <end position="142"/>
    </location>
</feature>
<dbReference type="InterPro" id="IPR011009">
    <property type="entry name" value="Kinase-like_dom_sf"/>
</dbReference>
<evidence type="ECO:0000256" key="2">
    <source>
        <dbReference type="ARBA" id="ARBA00022741"/>
    </source>
</evidence>
<keyword evidence="6" id="KW-0723">Serine/threonine-protein kinase</keyword>
<dbReference type="SUPFAM" id="SSF56112">
    <property type="entry name" value="Protein kinase-like (PK-like)"/>
    <property type="match status" value="1"/>
</dbReference>